<dbReference type="Gene3D" id="3.40.1440.10">
    <property type="entry name" value="GIY-YIG endonuclease"/>
    <property type="match status" value="1"/>
</dbReference>
<dbReference type="GO" id="GO:0006289">
    <property type="term" value="P:nucleotide-excision repair"/>
    <property type="evidence" value="ECO:0007669"/>
    <property type="project" value="InterPro"/>
</dbReference>
<dbReference type="OrthoDB" id="9804933at2"/>
<evidence type="ECO:0000256" key="1">
    <source>
        <dbReference type="ARBA" id="ARBA00022490"/>
    </source>
</evidence>
<accession>A0A4P6K3V1</accession>
<evidence type="ECO:0008006" key="11">
    <source>
        <dbReference type="Google" id="ProtNLM"/>
    </source>
</evidence>
<evidence type="ECO:0000256" key="2">
    <source>
        <dbReference type="ARBA" id="ARBA00022763"/>
    </source>
</evidence>
<dbReference type="SMART" id="SM00479">
    <property type="entry name" value="EXOIII"/>
    <property type="match status" value="1"/>
</dbReference>
<name>A0A4P6K3V1_KTERU</name>
<evidence type="ECO:0000256" key="4">
    <source>
        <dbReference type="ARBA" id="ARBA00022839"/>
    </source>
</evidence>
<evidence type="ECO:0000313" key="9">
    <source>
        <dbReference type="EMBL" id="QBD82470.1"/>
    </source>
</evidence>
<dbReference type="SUPFAM" id="SSF53098">
    <property type="entry name" value="Ribonuclease H-like"/>
    <property type="match status" value="1"/>
</dbReference>
<evidence type="ECO:0000256" key="6">
    <source>
        <dbReference type="ARBA" id="ARBA00023204"/>
    </source>
</evidence>
<dbReference type="FunFam" id="3.40.1440.10:FF:000001">
    <property type="entry name" value="UvrABC system protein C"/>
    <property type="match status" value="1"/>
</dbReference>
<keyword evidence="5" id="KW-0267">Excision nuclease</keyword>
<evidence type="ECO:0000256" key="5">
    <source>
        <dbReference type="ARBA" id="ARBA00022881"/>
    </source>
</evidence>
<dbReference type="InterPro" id="IPR036876">
    <property type="entry name" value="UVR_dom_sf"/>
</dbReference>
<dbReference type="InterPro" id="IPR036397">
    <property type="entry name" value="RNaseH_sf"/>
</dbReference>
<keyword evidence="10" id="KW-1185">Reference proteome</keyword>
<dbReference type="GO" id="GO:0006260">
    <property type="term" value="P:DNA replication"/>
    <property type="evidence" value="ECO:0007669"/>
    <property type="project" value="InterPro"/>
</dbReference>
<gene>
    <name evidence="9" type="ORF">EPA93_43445</name>
</gene>
<protein>
    <recommendedName>
        <fullName evidence="11">DEDD exonuclease domain-containing protein</fullName>
    </recommendedName>
</protein>
<evidence type="ECO:0000256" key="3">
    <source>
        <dbReference type="ARBA" id="ARBA00022769"/>
    </source>
</evidence>
<dbReference type="InterPro" id="IPR000305">
    <property type="entry name" value="GIY-YIG_endonuc"/>
</dbReference>
<sequence>MAQEETEANPQRSVLLRRAYELLESLGQPVSEDLLIRHIFGVNDTSSQGALWTLLLRQTLKHSALFEEIEPPGEEQEKSWALSAWRSTQQPLERTEFVVLDIETTGFRPGSARIIELAAVRLRGGESVDAFQCLINPGRRIPPFIQKFTGITPDMLADAPAISEIFADFLQFIEGATLVGHNVGFDMGFLAYEAQLLGHAFPLEALDTIPLARRFLPGLKRFKLDYVAQHLHIPPTNRHRAMGDAKVTAAVFVHLLELARQQGITTLGHLRTRLQLPVTWSGDIAQVHVSRKSPMRADSQLSSAAVASRPNGNLFLNPAWKQTFPTQPGVYLMKDAEGNVIYVGKAKCLKDRLSSYYSQPLGYTRKMDGLLQNIKEIETRVLGSELEALLVESRLIKELQPMYNVQLRNYELYPFIKIDIQHPFPRIYATREVAADGARYFGPFRSRRVVDLTIELVEKIFSVRTCTRGLPPHAAPSEPCLRLHLGRCLAPCRGDVDPAAYRQIITQVCEFLGGESEDLLDRLRRQMFEAAQQLNFERAAWLRDIVRSADEVLIGQRLITGAVEANNLFIVYPSAHEGYNEIFLIRHGRLVRQRCIVHEAAAMKEAICELLTLAAELGEPPGVVSKAEVDQINIISRWIHHHSADRAFFPFQQALLEGQAPQEVAERVWTEIDAVRSISSELEEERDAISEDSDFF</sequence>
<evidence type="ECO:0000313" key="10">
    <source>
        <dbReference type="Proteomes" id="UP000290365"/>
    </source>
</evidence>
<dbReference type="InterPro" id="IPR012337">
    <property type="entry name" value="RNaseH-like_sf"/>
</dbReference>
<dbReference type="PROSITE" id="PS50151">
    <property type="entry name" value="UVR"/>
    <property type="match status" value="1"/>
</dbReference>
<evidence type="ECO:0000259" key="8">
    <source>
        <dbReference type="PROSITE" id="PS50164"/>
    </source>
</evidence>
<feature type="domain" description="UVR" evidence="7">
    <location>
        <begin position="517"/>
        <end position="552"/>
    </location>
</feature>
<dbReference type="InterPro" id="IPR047296">
    <property type="entry name" value="GIY-YIG_UvrC_Cho"/>
</dbReference>
<keyword evidence="6" id="KW-0234">DNA repair</keyword>
<dbReference type="Gene3D" id="3.30.420.10">
    <property type="entry name" value="Ribonuclease H-like superfamily/Ribonuclease H"/>
    <property type="match status" value="1"/>
</dbReference>
<dbReference type="Gene3D" id="4.10.860.10">
    <property type="entry name" value="UVR domain"/>
    <property type="match status" value="1"/>
</dbReference>
<dbReference type="NCBIfam" id="TIGR00573">
    <property type="entry name" value="dnaq"/>
    <property type="match status" value="1"/>
</dbReference>
<keyword evidence="2" id="KW-0227">DNA damage</keyword>
<dbReference type="AlphaFoldDB" id="A0A4P6K3V1"/>
<dbReference type="Pfam" id="PF00929">
    <property type="entry name" value="RNase_T"/>
    <property type="match status" value="1"/>
</dbReference>
<dbReference type="SUPFAM" id="SSF82771">
    <property type="entry name" value="GIY-YIG endonuclease"/>
    <property type="match status" value="1"/>
</dbReference>
<dbReference type="CDD" id="cd10434">
    <property type="entry name" value="GIY-YIG_UvrC_Cho"/>
    <property type="match status" value="1"/>
</dbReference>
<evidence type="ECO:0000259" key="7">
    <source>
        <dbReference type="PROSITE" id="PS50151"/>
    </source>
</evidence>
<keyword evidence="4" id="KW-0540">Nuclease</keyword>
<dbReference type="GO" id="GO:0003677">
    <property type="term" value="F:DNA binding"/>
    <property type="evidence" value="ECO:0007669"/>
    <property type="project" value="InterPro"/>
</dbReference>
<keyword evidence="4" id="KW-0378">Hydrolase</keyword>
<dbReference type="GO" id="GO:0009380">
    <property type="term" value="C:excinuclease repair complex"/>
    <property type="evidence" value="ECO:0007669"/>
    <property type="project" value="TreeGrafter"/>
</dbReference>
<dbReference type="Proteomes" id="UP000290365">
    <property type="component" value="Chromosome"/>
</dbReference>
<feature type="domain" description="GIY-YIG" evidence="8">
    <location>
        <begin position="326"/>
        <end position="405"/>
    </location>
</feature>
<dbReference type="InterPro" id="IPR006054">
    <property type="entry name" value="DnaQ"/>
</dbReference>
<dbReference type="InterPro" id="IPR035901">
    <property type="entry name" value="GIY-YIG_endonuc_sf"/>
</dbReference>
<dbReference type="SUPFAM" id="SSF46600">
    <property type="entry name" value="C-terminal UvrC-binding domain of UvrB"/>
    <property type="match status" value="1"/>
</dbReference>
<keyword evidence="1" id="KW-0963">Cytoplasm</keyword>
<proteinExistence type="predicted"/>
<dbReference type="GO" id="GO:0004527">
    <property type="term" value="F:exonuclease activity"/>
    <property type="evidence" value="ECO:0007669"/>
    <property type="project" value="UniProtKB-KW"/>
</dbReference>
<dbReference type="PANTHER" id="PTHR30562">
    <property type="entry name" value="UVRC/OXIDOREDUCTASE"/>
    <property type="match status" value="1"/>
</dbReference>
<dbReference type="PANTHER" id="PTHR30562:SF1">
    <property type="entry name" value="UVRABC SYSTEM PROTEIN C"/>
    <property type="match status" value="1"/>
</dbReference>
<reference evidence="9 10" key="1">
    <citation type="submission" date="2019-01" db="EMBL/GenBank/DDBJ databases">
        <title>Ktedonosporobacter rubrisoli SCAWS-G2.</title>
        <authorList>
            <person name="Huang Y."/>
            <person name="Yan B."/>
        </authorList>
    </citation>
    <scope>NUCLEOTIDE SEQUENCE [LARGE SCALE GENOMIC DNA]</scope>
    <source>
        <strain evidence="9 10">SCAWS-G2</strain>
    </source>
</reference>
<dbReference type="InterPro" id="IPR050066">
    <property type="entry name" value="UvrABC_protein_C"/>
</dbReference>
<dbReference type="Pfam" id="PF01541">
    <property type="entry name" value="GIY-YIG"/>
    <property type="match status" value="1"/>
</dbReference>
<dbReference type="InterPro" id="IPR013520">
    <property type="entry name" value="Ribonucl_H"/>
</dbReference>
<dbReference type="Pfam" id="PF02151">
    <property type="entry name" value="UVR"/>
    <property type="match status" value="1"/>
</dbReference>
<keyword evidence="3" id="KW-0228">DNA excision</keyword>
<dbReference type="RefSeq" id="WP_129893539.1">
    <property type="nucleotide sequence ID" value="NZ_CP035758.1"/>
</dbReference>
<dbReference type="EMBL" id="CP035758">
    <property type="protein sequence ID" value="QBD82470.1"/>
    <property type="molecule type" value="Genomic_DNA"/>
</dbReference>
<dbReference type="PROSITE" id="PS50164">
    <property type="entry name" value="GIY_YIG"/>
    <property type="match status" value="1"/>
</dbReference>
<keyword evidence="4" id="KW-0269">Exonuclease</keyword>
<dbReference type="CDD" id="cd06127">
    <property type="entry name" value="DEDDh"/>
    <property type="match status" value="1"/>
</dbReference>
<dbReference type="KEGG" id="kbs:EPA93_43445"/>
<dbReference type="SMART" id="SM00465">
    <property type="entry name" value="GIYc"/>
    <property type="match status" value="1"/>
</dbReference>
<dbReference type="InterPro" id="IPR001943">
    <property type="entry name" value="UVR_dom"/>
</dbReference>
<dbReference type="FunFam" id="3.30.420.10:FF:000045">
    <property type="entry name" value="3'-5' exonuclease DinG"/>
    <property type="match status" value="1"/>
</dbReference>
<organism evidence="9 10">
    <name type="scientific">Ktedonosporobacter rubrisoli</name>
    <dbReference type="NCBI Taxonomy" id="2509675"/>
    <lineage>
        <taxon>Bacteria</taxon>
        <taxon>Bacillati</taxon>
        <taxon>Chloroflexota</taxon>
        <taxon>Ktedonobacteria</taxon>
        <taxon>Ktedonobacterales</taxon>
        <taxon>Ktedonosporobacteraceae</taxon>
        <taxon>Ktedonosporobacter</taxon>
    </lineage>
</organism>
<dbReference type="GO" id="GO:0003887">
    <property type="term" value="F:DNA-directed DNA polymerase activity"/>
    <property type="evidence" value="ECO:0007669"/>
    <property type="project" value="InterPro"/>
</dbReference>